<evidence type="ECO:0000256" key="7">
    <source>
        <dbReference type="HAMAP-Rule" id="MF_00022"/>
    </source>
</evidence>
<comment type="caution">
    <text evidence="10">The sequence shown here is derived from an EMBL/GenBank/DDBJ whole genome shotgun (WGS) entry which is preliminary data.</text>
</comment>
<dbReference type="InterPro" id="IPR020751">
    <property type="entry name" value="aa-tRNA-synth_I_codon-bd_sub2"/>
</dbReference>
<keyword evidence="6 7" id="KW-0030">Aminoacyl-tRNA synthetase</keyword>
<proteinExistence type="inferred from homology"/>
<comment type="catalytic activity">
    <reaction evidence="7">
        <text>tRNA(Glu) + L-glutamate + ATP = L-glutamyl-tRNA(Glu) + AMP + diphosphate</text>
        <dbReference type="Rhea" id="RHEA:23540"/>
        <dbReference type="Rhea" id="RHEA-COMP:9663"/>
        <dbReference type="Rhea" id="RHEA-COMP:9680"/>
        <dbReference type="ChEBI" id="CHEBI:29985"/>
        <dbReference type="ChEBI" id="CHEBI:30616"/>
        <dbReference type="ChEBI" id="CHEBI:33019"/>
        <dbReference type="ChEBI" id="CHEBI:78442"/>
        <dbReference type="ChEBI" id="CHEBI:78520"/>
        <dbReference type="ChEBI" id="CHEBI:456215"/>
        <dbReference type="EC" id="6.1.1.17"/>
    </reaction>
</comment>
<dbReference type="GO" id="GO:0008270">
    <property type="term" value="F:zinc ion binding"/>
    <property type="evidence" value="ECO:0007669"/>
    <property type="project" value="InterPro"/>
</dbReference>
<dbReference type="GO" id="GO:0000049">
    <property type="term" value="F:tRNA binding"/>
    <property type="evidence" value="ECO:0007669"/>
    <property type="project" value="InterPro"/>
</dbReference>
<dbReference type="PROSITE" id="PS00178">
    <property type="entry name" value="AA_TRNA_LIGASE_I"/>
    <property type="match status" value="1"/>
</dbReference>
<sequence length="431" mass="49026">MKANIVTRFAPSPTGLLHAGNYRTAVFSYLFARQNGGKFILRIEDTDRERSKPEYEANILESLAWLGLDFDEKYRQSENAPVHREYLEKMIASGHAYISKETPVKEGDRSEVIRFKNPNKVVTFSDLIRGEISFDTTELKDFVIAKSLDEPVFHLAVVVDDFTEGMTHIIRGEDHISNTPRQILIQEAIGAPRPIYAHLPLVLAPDRSKLSKRKGALALTEYRDRGYLPQTLLNFMAMLGWNPGTEEEVFTLDQLIEKFDLAKVQKSGAIFNDEKLLWYNREHLKKLSLSELTNIATERIPDLAQLNSNQLKILVPVIFERLSTLAELDEMREGGEWDYLFTAPAVSKELLGETKYLAETIALLENISADKFVPEKIKDAIWDFATEKGRKEVLWPMRVALTGKEKSPDPFTVAAILGKEETKTRLLAKLD</sequence>
<dbReference type="PANTHER" id="PTHR43311">
    <property type="entry name" value="GLUTAMATE--TRNA LIGASE"/>
    <property type="match status" value="1"/>
</dbReference>
<dbReference type="Proteomes" id="UP000177043">
    <property type="component" value="Unassembled WGS sequence"/>
</dbReference>
<dbReference type="SUPFAM" id="SSF52374">
    <property type="entry name" value="Nucleotidylyl transferase"/>
    <property type="match status" value="1"/>
</dbReference>
<dbReference type="GO" id="GO:0005829">
    <property type="term" value="C:cytosol"/>
    <property type="evidence" value="ECO:0007669"/>
    <property type="project" value="TreeGrafter"/>
</dbReference>
<evidence type="ECO:0000313" key="11">
    <source>
        <dbReference type="Proteomes" id="UP000177043"/>
    </source>
</evidence>
<name>A0A1G2QDJ7_9BACT</name>
<comment type="subcellular location">
    <subcellularLocation>
        <location evidence="7">Cytoplasm</location>
    </subcellularLocation>
</comment>
<evidence type="ECO:0000256" key="5">
    <source>
        <dbReference type="ARBA" id="ARBA00022917"/>
    </source>
</evidence>
<protein>
    <recommendedName>
        <fullName evidence="7">Glutamate--tRNA ligase</fullName>
        <ecNumber evidence="7">6.1.1.17</ecNumber>
    </recommendedName>
    <alternativeName>
        <fullName evidence="7">Glutamyl-tRNA synthetase</fullName>
        <shortName evidence="7">GluRS</shortName>
    </alternativeName>
</protein>
<dbReference type="InterPro" id="IPR049940">
    <property type="entry name" value="GluQ/Sye"/>
</dbReference>
<keyword evidence="4 7" id="KW-0067">ATP-binding</keyword>
<evidence type="ECO:0000256" key="6">
    <source>
        <dbReference type="ARBA" id="ARBA00023146"/>
    </source>
</evidence>
<dbReference type="GO" id="GO:0005524">
    <property type="term" value="F:ATP binding"/>
    <property type="evidence" value="ECO:0007669"/>
    <property type="project" value="UniProtKB-UniRule"/>
</dbReference>
<evidence type="ECO:0000256" key="3">
    <source>
        <dbReference type="ARBA" id="ARBA00022741"/>
    </source>
</evidence>
<dbReference type="GO" id="GO:0004818">
    <property type="term" value="F:glutamate-tRNA ligase activity"/>
    <property type="evidence" value="ECO:0007669"/>
    <property type="project" value="UniProtKB-UniRule"/>
</dbReference>
<dbReference type="Gene3D" id="1.10.10.350">
    <property type="match status" value="1"/>
</dbReference>
<comment type="subunit">
    <text evidence="7">Monomer.</text>
</comment>
<feature type="domain" description="Aminoacyl-tRNA synthetase class I anticodon-binding" evidence="9">
    <location>
        <begin position="304"/>
        <end position="426"/>
    </location>
</feature>
<dbReference type="InterPro" id="IPR001412">
    <property type="entry name" value="aa-tRNA-synth_I_CS"/>
</dbReference>
<dbReference type="PANTHER" id="PTHR43311:SF2">
    <property type="entry name" value="GLUTAMATE--TRNA LIGASE, MITOCHONDRIAL-RELATED"/>
    <property type="match status" value="1"/>
</dbReference>
<comment type="caution">
    <text evidence="7">Lacks conserved residue(s) required for the propagation of feature annotation.</text>
</comment>
<organism evidence="10 11">
    <name type="scientific">Candidatus Vogelbacteria bacterium RIFOXYD1_FULL_44_32</name>
    <dbReference type="NCBI Taxonomy" id="1802438"/>
    <lineage>
        <taxon>Bacteria</taxon>
        <taxon>Candidatus Vogeliibacteriota</taxon>
    </lineage>
</organism>
<dbReference type="EC" id="6.1.1.17" evidence="7"/>
<dbReference type="AlphaFoldDB" id="A0A1G2QDJ7"/>
<evidence type="ECO:0000256" key="4">
    <source>
        <dbReference type="ARBA" id="ARBA00022840"/>
    </source>
</evidence>
<dbReference type="InterPro" id="IPR008925">
    <property type="entry name" value="aa_tRNA-synth_I_cd-bd_sf"/>
</dbReference>
<evidence type="ECO:0000313" key="10">
    <source>
        <dbReference type="EMBL" id="OHA58646.1"/>
    </source>
</evidence>
<dbReference type="InterPro" id="IPR045462">
    <property type="entry name" value="aa-tRNA-synth_I_cd-bd"/>
</dbReference>
<keyword evidence="3 7" id="KW-0547">Nucleotide-binding</keyword>
<dbReference type="Pfam" id="PF19269">
    <property type="entry name" value="Anticodon_2"/>
    <property type="match status" value="1"/>
</dbReference>
<evidence type="ECO:0000256" key="2">
    <source>
        <dbReference type="ARBA" id="ARBA00022598"/>
    </source>
</evidence>
<dbReference type="InterPro" id="IPR033910">
    <property type="entry name" value="GluRS_core"/>
</dbReference>
<evidence type="ECO:0000259" key="9">
    <source>
        <dbReference type="Pfam" id="PF19269"/>
    </source>
</evidence>
<dbReference type="HAMAP" id="MF_00022">
    <property type="entry name" value="Glu_tRNA_synth_type1"/>
    <property type="match status" value="1"/>
</dbReference>
<dbReference type="SUPFAM" id="SSF48163">
    <property type="entry name" value="An anticodon-binding domain of class I aminoacyl-tRNA synthetases"/>
    <property type="match status" value="1"/>
</dbReference>
<dbReference type="InterPro" id="IPR000924">
    <property type="entry name" value="Glu/Gln-tRNA-synth"/>
</dbReference>
<feature type="domain" description="Glutamyl/glutaminyl-tRNA synthetase class Ib catalytic" evidence="8">
    <location>
        <begin position="106"/>
        <end position="278"/>
    </location>
</feature>
<dbReference type="InterPro" id="IPR020058">
    <property type="entry name" value="Glu/Gln-tRNA-synth_Ib_cat-dom"/>
</dbReference>
<evidence type="ECO:0000256" key="1">
    <source>
        <dbReference type="ARBA" id="ARBA00007894"/>
    </source>
</evidence>
<keyword evidence="2 7" id="KW-0436">Ligase</keyword>
<comment type="function">
    <text evidence="7">Catalyzes the attachment of glutamate to tRNA(Glu) in a two-step reaction: glutamate is first activated by ATP to form Glu-AMP and then transferred to the acceptor end of tRNA(Glu).</text>
</comment>
<evidence type="ECO:0000259" key="8">
    <source>
        <dbReference type="Pfam" id="PF00749"/>
    </source>
</evidence>
<dbReference type="PRINTS" id="PR00987">
    <property type="entry name" value="TRNASYNTHGLU"/>
</dbReference>
<accession>A0A1G2QDJ7</accession>
<feature type="binding site" evidence="7">
    <location>
        <position position="212"/>
    </location>
    <ligand>
        <name>ATP</name>
        <dbReference type="ChEBI" id="CHEBI:30616"/>
    </ligand>
</feature>
<dbReference type="InterPro" id="IPR004527">
    <property type="entry name" value="Glu-tRNA-ligase_bac/mito"/>
</dbReference>
<dbReference type="CDD" id="cd00808">
    <property type="entry name" value="GluRS_core"/>
    <property type="match status" value="1"/>
</dbReference>
<dbReference type="GO" id="GO:0006424">
    <property type="term" value="P:glutamyl-tRNA aminoacylation"/>
    <property type="evidence" value="ECO:0007669"/>
    <property type="project" value="UniProtKB-UniRule"/>
</dbReference>
<keyword evidence="7" id="KW-0963">Cytoplasm</keyword>
<dbReference type="InterPro" id="IPR014729">
    <property type="entry name" value="Rossmann-like_a/b/a_fold"/>
</dbReference>
<dbReference type="Pfam" id="PF00749">
    <property type="entry name" value="tRNA-synt_1c"/>
    <property type="match status" value="2"/>
</dbReference>
<comment type="similarity">
    <text evidence="1 7">Belongs to the class-I aminoacyl-tRNA synthetase family. Glutamate--tRNA ligase type 1 subfamily.</text>
</comment>
<reference evidence="10 11" key="1">
    <citation type="journal article" date="2016" name="Nat. Commun.">
        <title>Thousands of microbial genomes shed light on interconnected biogeochemical processes in an aquifer system.</title>
        <authorList>
            <person name="Anantharaman K."/>
            <person name="Brown C.T."/>
            <person name="Hug L.A."/>
            <person name="Sharon I."/>
            <person name="Castelle C.J."/>
            <person name="Probst A.J."/>
            <person name="Thomas B.C."/>
            <person name="Singh A."/>
            <person name="Wilkins M.J."/>
            <person name="Karaoz U."/>
            <person name="Brodie E.L."/>
            <person name="Williams K.H."/>
            <person name="Hubbard S.S."/>
            <person name="Banfield J.F."/>
        </authorList>
    </citation>
    <scope>NUCLEOTIDE SEQUENCE [LARGE SCALE GENOMIC DNA]</scope>
</reference>
<feature type="domain" description="Glutamyl/glutaminyl-tRNA synthetase class Ib catalytic" evidence="8">
    <location>
        <begin position="5"/>
        <end position="103"/>
    </location>
</feature>
<dbReference type="STRING" id="1802438.A2571_02660"/>
<feature type="short sequence motif" description="'KMSKS' region" evidence="7">
    <location>
        <begin position="209"/>
        <end position="213"/>
    </location>
</feature>
<feature type="short sequence motif" description="'HIGH' region" evidence="7">
    <location>
        <begin position="11"/>
        <end position="21"/>
    </location>
</feature>
<dbReference type="Gene3D" id="3.40.50.620">
    <property type="entry name" value="HUPs"/>
    <property type="match status" value="2"/>
</dbReference>
<dbReference type="EMBL" id="MHTJ01000003">
    <property type="protein sequence ID" value="OHA58646.1"/>
    <property type="molecule type" value="Genomic_DNA"/>
</dbReference>
<keyword evidence="5 7" id="KW-0648">Protein biosynthesis</keyword>
<gene>
    <name evidence="7" type="primary">gltX</name>
    <name evidence="10" type="ORF">A2571_02660</name>
</gene>